<comment type="similarity">
    <text evidence="1">Belongs to the AHA1 family.</text>
</comment>
<evidence type="ECO:0000313" key="3">
    <source>
        <dbReference type="EMBL" id="TKA08122.1"/>
    </source>
</evidence>
<sequence length="154" mass="17259">MTDQSVRKSVTVNAPIEKAFTVFTQGMPGWWPGSHHLGGDTELKEAVLEGKEGGRWYEIGVDGSECDWGRVLTWEPPTRLVLAWQIDATWHFDAQLLTEVEVRFVPEGPDRTRVELEHRNLDRFGDAQEQIRAAFDSPGGWPGLLEKFAQAAAA</sequence>
<keyword evidence="4" id="KW-1185">Reference proteome</keyword>
<dbReference type="SUPFAM" id="SSF55961">
    <property type="entry name" value="Bet v1-like"/>
    <property type="match status" value="1"/>
</dbReference>
<comment type="caution">
    <text evidence="3">The sequence shown here is derived from an EMBL/GenBank/DDBJ whole genome shotgun (WGS) entry which is preliminary data.</text>
</comment>
<dbReference type="OrthoDB" id="268331at2"/>
<protein>
    <submittedName>
        <fullName evidence="3">ATPase</fullName>
    </submittedName>
</protein>
<reference evidence="3 4" key="1">
    <citation type="submission" date="2019-04" db="EMBL/GenBank/DDBJ databases">
        <title>Streptomyces oryziradicis sp. nov., a novel actinomycete isolated from rhizosphere soil of rice (Oryza sativa L.).</title>
        <authorList>
            <person name="Li C."/>
        </authorList>
    </citation>
    <scope>NUCLEOTIDE SEQUENCE [LARGE SCALE GENOMIC DNA]</scope>
    <source>
        <strain evidence="3 4">NEAU-C40</strain>
    </source>
</reference>
<gene>
    <name evidence="3" type="ORF">FCI23_30000</name>
</gene>
<dbReference type="Gene3D" id="3.30.530.20">
    <property type="match status" value="1"/>
</dbReference>
<organism evidence="3 4">
    <name type="scientific">Actinacidiphila oryziradicis</name>
    <dbReference type="NCBI Taxonomy" id="2571141"/>
    <lineage>
        <taxon>Bacteria</taxon>
        <taxon>Bacillati</taxon>
        <taxon>Actinomycetota</taxon>
        <taxon>Actinomycetes</taxon>
        <taxon>Kitasatosporales</taxon>
        <taxon>Streptomycetaceae</taxon>
        <taxon>Actinacidiphila</taxon>
    </lineage>
</organism>
<dbReference type="InterPro" id="IPR023393">
    <property type="entry name" value="START-like_dom_sf"/>
</dbReference>
<dbReference type="Pfam" id="PF08327">
    <property type="entry name" value="AHSA1"/>
    <property type="match status" value="1"/>
</dbReference>
<feature type="domain" description="Activator of Hsp90 ATPase homologue 1/2-like C-terminal" evidence="2">
    <location>
        <begin position="13"/>
        <end position="151"/>
    </location>
</feature>
<dbReference type="InterPro" id="IPR013538">
    <property type="entry name" value="ASHA1/2-like_C"/>
</dbReference>
<evidence type="ECO:0000259" key="2">
    <source>
        <dbReference type="Pfam" id="PF08327"/>
    </source>
</evidence>
<dbReference type="CDD" id="cd08891">
    <property type="entry name" value="SRPBCC_CalC"/>
    <property type="match status" value="1"/>
</dbReference>
<dbReference type="AlphaFoldDB" id="A0A4U0SFD9"/>
<dbReference type="EMBL" id="SUMC01000034">
    <property type="protein sequence ID" value="TKA08122.1"/>
    <property type="molecule type" value="Genomic_DNA"/>
</dbReference>
<proteinExistence type="inferred from homology"/>
<name>A0A4U0SFD9_9ACTN</name>
<evidence type="ECO:0000313" key="4">
    <source>
        <dbReference type="Proteomes" id="UP000305778"/>
    </source>
</evidence>
<accession>A0A4U0SFD9</accession>
<dbReference type="Proteomes" id="UP000305778">
    <property type="component" value="Unassembled WGS sequence"/>
</dbReference>
<evidence type="ECO:0000256" key="1">
    <source>
        <dbReference type="ARBA" id="ARBA00006817"/>
    </source>
</evidence>
<dbReference type="RefSeq" id="WP_136727079.1">
    <property type="nucleotide sequence ID" value="NZ_SUMC01000034.1"/>
</dbReference>